<protein>
    <submittedName>
        <fullName evidence="2">Dis3l2 protein</fullName>
    </submittedName>
</protein>
<reference evidence="2" key="1">
    <citation type="submission" date="2021-02" db="EMBL/GenBank/DDBJ databases">
        <authorList>
            <person name="Dougan E. K."/>
            <person name="Rhodes N."/>
            <person name="Thang M."/>
            <person name="Chan C."/>
        </authorList>
    </citation>
    <scope>NUCLEOTIDE SEQUENCE</scope>
</reference>
<dbReference type="Proteomes" id="UP000649617">
    <property type="component" value="Unassembled WGS sequence"/>
</dbReference>
<dbReference type="AlphaFoldDB" id="A0A812REP7"/>
<evidence type="ECO:0000313" key="2">
    <source>
        <dbReference type="EMBL" id="CAE7434458.1"/>
    </source>
</evidence>
<comment type="caution">
    <text evidence="2">The sequence shown here is derived from an EMBL/GenBank/DDBJ whole genome shotgun (WGS) entry which is preliminary data.</text>
</comment>
<feature type="region of interest" description="Disordered" evidence="1">
    <location>
        <begin position="89"/>
        <end position="132"/>
    </location>
</feature>
<gene>
    <name evidence="2" type="primary">dis3l2</name>
    <name evidence="2" type="ORF">SPIL2461_LOCUS10610</name>
</gene>
<feature type="region of interest" description="Disordered" evidence="1">
    <location>
        <begin position="1"/>
        <end position="20"/>
    </location>
</feature>
<evidence type="ECO:0000313" key="3">
    <source>
        <dbReference type="Proteomes" id="UP000649617"/>
    </source>
</evidence>
<keyword evidence="3" id="KW-1185">Reference proteome</keyword>
<organism evidence="2 3">
    <name type="scientific">Symbiodinium pilosum</name>
    <name type="common">Dinoflagellate</name>
    <dbReference type="NCBI Taxonomy" id="2952"/>
    <lineage>
        <taxon>Eukaryota</taxon>
        <taxon>Sar</taxon>
        <taxon>Alveolata</taxon>
        <taxon>Dinophyceae</taxon>
        <taxon>Suessiales</taxon>
        <taxon>Symbiodiniaceae</taxon>
        <taxon>Symbiodinium</taxon>
    </lineage>
</organism>
<proteinExistence type="predicted"/>
<name>A0A812REP7_SYMPI</name>
<sequence>MREAPAISGDRQTQDPDPVQRLDDLAHILKAELVRTERHMQVATEEALKRSVAKIEGLLHECTRGPSAFDEATKPLRSSLPPLQRKSLTLHHDNKGHHNPFFHTPFAPSGRPNPWKDDRPGARPSVQDLAMP</sequence>
<evidence type="ECO:0000256" key="1">
    <source>
        <dbReference type="SAM" id="MobiDB-lite"/>
    </source>
</evidence>
<accession>A0A812REP7</accession>
<dbReference type="EMBL" id="CAJNIZ010019990">
    <property type="protein sequence ID" value="CAE7434458.1"/>
    <property type="molecule type" value="Genomic_DNA"/>
</dbReference>